<dbReference type="SUPFAM" id="SSF144091">
    <property type="entry name" value="Rhomboid-like"/>
    <property type="match status" value="1"/>
</dbReference>
<feature type="transmembrane region" description="Helical" evidence="7">
    <location>
        <begin position="156"/>
        <end position="174"/>
    </location>
</feature>
<evidence type="ECO:0000256" key="3">
    <source>
        <dbReference type="ARBA" id="ARBA00022692"/>
    </source>
</evidence>
<dbReference type="PANTHER" id="PTHR43731">
    <property type="entry name" value="RHOMBOID PROTEASE"/>
    <property type="match status" value="1"/>
</dbReference>
<dbReference type="InterPro" id="IPR035952">
    <property type="entry name" value="Rhomboid-like_sf"/>
</dbReference>
<comment type="similarity">
    <text evidence="2">Belongs to the peptidase S54 family.</text>
</comment>
<dbReference type="EMBL" id="CAXAMM010016014">
    <property type="protein sequence ID" value="CAK9037860.1"/>
    <property type="molecule type" value="Genomic_DNA"/>
</dbReference>
<feature type="transmembrane region" description="Helical" evidence="7">
    <location>
        <begin position="92"/>
        <end position="115"/>
    </location>
</feature>
<protein>
    <submittedName>
        <fullName evidence="9">Inactive rhomboid protein 2</fullName>
    </submittedName>
</protein>
<evidence type="ECO:0000313" key="9">
    <source>
        <dbReference type="EMBL" id="CAK9037860.1"/>
    </source>
</evidence>
<evidence type="ECO:0000256" key="7">
    <source>
        <dbReference type="SAM" id="Phobius"/>
    </source>
</evidence>
<evidence type="ECO:0000256" key="2">
    <source>
        <dbReference type="ARBA" id="ARBA00009045"/>
    </source>
</evidence>
<dbReference type="Pfam" id="PF01694">
    <property type="entry name" value="Rhomboid"/>
    <property type="match status" value="1"/>
</dbReference>
<dbReference type="InterPro" id="IPR050925">
    <property type="entry name" value="Rhomboid_protease_S54"/>
</dbReference>
<comment type="caution">
    <text evidence="9">The sequence shown here is derived from an EMBL/GenBank/DDBJ whole genome shotgun (WGS) entry which is preliminary data.</text>
</comment>
<keyword evidence="5 7" id="KW-1133">Transmembrane helix</keyword>
<evidence type="ECO:0000313" key="10">
    <source>
        <dbReference type="Proteomes" id="UP001642464"/>
    </source>
</evidence>
<feature type="transmembrane region" description="Helical" evidence="7">
    <location>
        <begin position="186"/>
        <end position="209"/>
    </location>
</feature>
<comment type="subcellular location">
    <subcellularLocation>
        <location evidence="1">Membrane</location>
        <topology evidence="1">Multi-pass membrane protein</topology>
    </subcellularLocation>
</comment>
<keyword evidence="6 7" id="KW-0472">Membrane</keyword>
<keyword evidence="10" id="KW-1185">Reference proteome</keyword>
<accession>A0ABP0LFC0</accession>
<name>A0ABP0LFC0_9DINO</name>
<dbReference type="Gene3D" id="1.20.1540.10">
    <property type="entry name" value="Rhomboid-like"/>
    <property type="match status" value="1"/>
</dbReference>
<evidence type="ECO:0000256" key="5">
    <source>
        <dbReference type="ARBA" id="ARBA00022989"/>
    </source>
</evidence>
<evidence type="ECO:0000256" key="4">
    <source>
        <dbReference type="ARBA" id="ARBA00022801"/>
    </source>
</evidence>
<dbReference type="PANTHER" id="PTHR43731:SF14">
    <property type="entry name" value="PRESENILIN-ASSOCIATED RHOMBOID-LIKE PROTEIN, MITOCHONDRIAL"/>
    <property type="match status" value="1"/>
</dbReference>
<evidence type="ECO:0000259" key="8">
    <source>
        <dbReference type="Pfam" id="PF01694"/>
    </source>
</evidence>
<evidence type="ECO:0000256" key="6">
    <source>
        <dbReference type="ARBA" id="ARBA00023136"/>
    </source>
</evidence>
<proteinExistence type="inferred from homology"/>
<feature type="transmembrane region" description="Helical" evidence="7">
    <location>
        <begin position="229"/>
        <end position="253"/>
    </location>
</feature>
<sequence>MWRRRLKLTAVLAVLLAGLWLYQGYQGWANLSRFNLTQPWYRRLPGSTAIESWLLGTHTMATVHGSPVAITKSTLQRDFGMDVLLVNRGQTYRLLTACFLHNSIFHIMFNLGYLYTLAPLEVGCRGAFLSTFLLSGIAGRENEGNLAFLHFGQARYALGASGGICGLIGFELVSLLRSRRTREFNLLLRSAFGMLVMGIFLPGMAVFAARHAGKLSSGNQLKNYSLAVEFNSCATWCHAGGLSAGFLIAFLVARRSGYRAPILPWPLLMGLLSLAPAGREFLSLELNLGLSVQGSGCQANESTMLETDIMTFTVLQGILKAGLHLFFCSAHCWLNGIPPGKSSVPSSVQNGRLGALCCTCAKVCLT</sequence>
<dbReference type="Proteomes" id="UP001642464">
    <property type="component" value="Unassembled WGS sequence"/>
</dbReference>
<organism evidence="9 10">
    <name type="scientific">Durusdinium trenchii</name>
    <dbReference type="NCBI Taxonomy" id="1381693"/>
    <lineage>
        <taxon>Eukaryota</taxon>
        <taxon>Sar</taxon>
        <taxon>Alveolata</taxon>
        <taxon>Dinophyceae</taxon>
        <taxon>Suessiales</taxon>
        <taxon>Symbiodiniaceae</taxon>
        <taxon>Durusdinium</taxon>
    </lineage>
</organism>
<gene>
    <name evidence="9" type="ORF">SCF082_LOCUS22350</name>
</gene>
<keyword evidence="3 7" id="KW-0812">Transmembrane</keyword>
<reference evidence="9 10" key="1">
    <citation type="submission" date="2024-02" db="EMBL/GenBank/DDBJ databases">
        <authorList>
            <person name="Chen Y."/>
            <person name="Shah S."/>
            <person name="Dougan E. K."/>
            <person name="Thang M."/>
            <person name="Chan C."/>
        </authorList>
    </citation>
    <scope>NUCLEOTIDE SEQUENCE [LARGE SCALE GENOMIC DNA]</scope>
</reference>
<evidence type="ECO:0000256" key="1">
    <source>
        <dbReference type="ARBA" id="ARBA00004141"/>
    </source>
</evidence>
<keyword evidence="4" id="KW-0378">Hydrolase</keyword>
<dbReference type="InterPro" id="IPR022764">
    <property type="entry name" value="Peptidase_S54_rhomboid_dom"/>
</dbReference>
<feature type="domain" description="Peptidase S54 rhomboid" evidence="8">
    <location>
        <begin position="89"/>
        <end position="254"/>
    </location>
</feature>